<dbReference type="Pfam" id="PF01770">
    <property type="entry name" value="Folate_carrier"/>
    <property type="match status" value="1"/>
</dbReference>
<comment type="subcellular location">
    <subcellularLocation>
        <location evidence="2">Membrane</location>
        <topology evidence="2">Multi-pass membrane protein</topology>
    </subcellularLocation>
</comment>
<dbReference type="GO" id="GO:0005886">
    <property type="term" value="C:plasma membrane"/>
    <property type="evidence" value="ECO:0007669"/>
    <property type="project" value="UniProtKB-UniRule"/>
</dbReference>
<protein>
    <recommendedName>
        <fullName evidence="5">Major facilitator superfamily (MFS) profile domain-containing protein</fullName>
    </recommendedName>
</protein>
<dbReference type="SUPFAM" id="SSF103473">
    <property type="entry name" value="MFS general substrate transporter"/>
    <property type="match status" value="1"/>
</dbReference>
<dbReference type="GO" id="GO:0090482">
    <property type="term" value="F:vitamin transmembrane transporter activity"/>
    <property type="evidence" value="ECO:0007669"/>
    <property type="project" value="InterPro"/>
</dbReference>
<dbReference type="InterPro" id="IPR036259">
    <property type="entry name" value="MFS_trans_sf"/>
</dbReference>
<feature type="transmembrane region" description="Helical" evidence="3">
    <location>
        <begin position="327"/>
        <end position="348"/>
    </location>
</feature>
<dbReference type="PANTHER" id="PTHR10686:SF18">
    <property type="entry name" value="IP11787P-RELATED"/>
    <property type="match status" value="1"/>
</dbReference>
<feature type="transmembrane region" description="Helical" evidence="3">
    <location>
        <begin position="47"/>
        <end position="66"/>
    </location>
</feature>
<evidence type="ECO:0000256" key="1">
    <source>
        <dbReference type="ARBA" id="ARBA00005773"/>
    </source>
</evidence>
<comment type="similarity">
    <text evidence="1 2">Belongs to the reduced folate carrier (RFC) transporter (TC 2.A.48) family.</text>
</comment>
<dbReference type="AlphaFoldDB" id="A0A1B6GAD9"/>
<gene>
    <name evidence="4" type="ORF">g.11904</name>
</gene>
<feature type="transmembrane region" description="Helical" evidence="3">
    <location>
        <begin position="360"/>
        <end position="385"/>
    </location>
</feature>
<feature type="transmembrane region" description="Helical" evidence="3">
    <location>
        <begin position="397"/>
        <end position="417"/>
    </location>
</feature>
<dbReference type="Gene3D" id="1.20.1250.20">
    <property type="entry name" value="MFS general substrate transporter like domains"/>
    <property type="match status" value="1"/>
</dbReference>
<reference evidence="4" key="1">
    <citation type="submission" date="2015-11" db="EMBL/GenBank/DDBJ databases">
        <title>De novo transcriptome assembly of four potential Pierce s Disease insect vectors from Arizona vineyards.</title>
        <authorList>
            <person name="Tassone E.E."/>
        </authorList>
    </citation>
    <scope>NUCLEOTIDE SEQUENCE</scope>
</reference>
<keyword evidence="3" id="KW-1133">Transmembrane helix</keyword>
<dbReference type="InterPro" id="IPR002666">
    <property type="entry name" value="Folate_carrier"/>
</dbReference>
<evidence type="ECO:0000256" key="3">
    <source>
        <dbReference type="SAM" id="Phobius"/>
    </source>
</evidence>
<feature type="transmembrane region" description="Helical" evidence="3">
    <location>
        <begin position="270"/>
        <end position="292"/>
    </location>
</feature>
<feature type="transmembrane region" description="Helical" evidence="3">
    <location>
        <begin position="164"/>
        <end position="185"/>
    </location>
</feature>
<dbReference type="PANTHER" id="PTHR10686">
    <property type="entry name" value="FOLATE TRANSPORTER"/>
    <property type="match status" value="1"/>
</dbReference>
<feature type="transmembrane region" description="Helical" evidence="3">
    <location>
        <begin position="236"/>
        <end position="258"/>
    </location>
</feature>
<accession>A0A1B6GAD9</accession>
<keyword evidence="2" id="KW-0813">Transport</keyword>
<proteinExistence type="inferred from homology"/>
<feature type="transmembrane region" description="Helical" evidence="3">
    <location>
        <begin position="304"/>
        <end position="321"/>
    </location>
</feature>
<evidence type="ECO:0000313" key="4">
    <source>
        <dbReference type="EMBL" id="JAS59390.1"/>
    </source>
</evidence>
<dbReference type="PIRSF" id="PIRSF028739">
    <property type="entry name" value="Folate_carrier"/>
    <property type="match status" value="1"/>
</dbReference>
<feature type="transmembrane region" description="Helical" evidence="3">
    <location>
        <begin position="73"/>
        <end position="91"/>
    </location>
</feature>
<dbReference type="EMBL" id="GECZ01010379">
    <property type="protein sequence ID" value="JAS59390.1"/>
    <property type="molecule type" value="Transcribed_RNA"/>
</dbReference>
<feature type="transmembrane region" description="Helical" evidence="3">
    <location>
        <begin position="103"/>
        <end position="120"/>
    </location>
</feature>
<evidence type="ECO:0000256" key="2">
    <source>
        <dbReference type="PIRNR" id="PIRNR028739"/>
    </source>
</evidence>
<keyword evidence="2 3" id="KW-0472">Membrane</keyword>
<evidence type="ECO:0008006" key="5">
    <source>
        <dbReference type="Google" id="ProtNLM"/>
    </source>
</evidence>
<name>A0A1B6GAD9_9HEMI</name>
<keyword evidence="3" id="KW-0812">Transmembrane</keyword>
<dbReference type="NCBIfam" id="TIGR00806">
    <property type="entry name" value="rfc"/>
    <property type="match status" value="1"/>
</dbReference>
<sequence length="420" mass="48191">MEYYIKISILLCIYGVFKEFRPAEPYIVPYMTGPPLNFTAQQINHDIFPVSTYSTMASLIVIFLITDILRYKIIIIMQSICMIISFFLLIYGRGIFQMQIEEIFYGLHMAGEVGYFTYIYAKVDNEHFQEVTSHVRSAYLVGKSLCGIVSQTIVYFNLIKLQGLLWITIGSQVMALIWAVLLPSVDRSMYFHRNLPEVDKANVQNNSKTTHDWKTVVNFIRSDVKSAFTNMYVLKWAVWWVLATCCYYMVTAYCQVLWQVVREEAHATDVQYNGAVETIYTLLGVLGAMIVGRVQLDWRRMGETLLAVGSLAMAGVLYIMSGTRSEAVAYLTIIILNIIFQTMITVANSEVAKNINRESYGLIFGITTFAVYIVRSVFTYIALQVYRLTIRVQFEVYAMYFGVLGIFFIFVMVVKCVQQK</sequence>
<organism evidence="4">
    <name type="scientific">Cuerna arida</name>
    <dbReference type="NCBI Taxonomy" id="1464854"/>
    <lineage>
        <taxon>Eukaryota</taxon>
        <taxon>Metazoa</taxon>
        <taxon>Ecdysozoa</taxon>
        <taxon>Arthropoda</taxon>
        <taxon>Hexapoda</taxon>
        <taxon>Insecta</taxon>
        <taxon>Pterygota</taxon>
        <taxon>Neoptera</taxon>
        <taxon>Paraneoptera</taxon>
        <taxon>Hemiptera</taxon>
        <taxon>Auchenorrhyncha</taxon>
        <taxon>Membracoidea</taxon>
        <taxon>Cicadellidae</taxon>
        <taxon>Cicadellinae</taxon>
        <taxon>Proconiini</taxon>
        <taxon>Cuerna</taxon>
    </lineage>
</organism>